<dbReference type="Pfam" id="PF00334">
    <property type="entry name" value="NDK"/>
    <property type="match status" value="1"/>
</dbReference>
<feature type="modified residue" description="Phosphothreonine" evidence="11">
    <location>
        <position position="91"/>
    </location>
</feature>
<dbReference type="PANTHER" id="PTHR11349">
    <property type="entry name" value="NUCLEOSIDE DIPHOSPHATE KINASE"/>
    <property type="match status" value="1"/>
</dbReference>
<feature type="domain" description="Nucleoside diphosphate kinase-like" evidence="15">
    <location>
        <begin position="1"/>
        <end position="138"/>
    </location>
</feature>
<dbReference type="AlphaFoldDB" id="A0A1N6P8R0"/>
<dbReference type="PRINTS" id="PR01243">
    <property type="entry name" value="NUCDPKINASE"/>
</dbReference>
<dbReference type="InterPro" id="IPR034907">
    <property type="entry name" value="NDK-like_dom"/>
</dbReference>
<dbReference type="STRING" id="1017273.SAMN05443094_101426"/>
<dbReference type="Proteomes" id="UP000186385">
    <property type="component" value="Unassembled WGS sequence"/>
</dbReference>
<comment type="catalytic activity">
    <reaction evidence="10">
        <text>dZDP + ATP = dZTP + ADP</text>
        <dbReference type="Rhea" id="RHEA:67644"/>
        <dbReference type="ChEBI" id="CHEBI:30616"/>
        <dbReference type="ChEBI" id="CHEBI:172929"/>
        <dbReference type="ChEBI" id="CHEBI:172931"/>
        <dbReference type="ChEBI" id="CHEBI:456216"/>
    </reaction>
</comment>
<evidence type="ECO:0000256" key="1">
    <source>
        <dbReference type="ARBA" id="ARBA00001946"/>
    </source>
</evidence>
<evidence type="ECO:0000256" key="13">
    <source>
        <dbReference type="RuleBase" id="RU004011"/>
    </source>
</evidence>
<dbReference type="HAMAP" id="MF_00451">
    <property type="entry name" value="NDP_kinase"/>
    <property type="match status" value="1"/>
</dbReference>
<comment type="similarity">
    <text evidence="2 11 12 13">Belongs to the NDK family.</text>
</comment>
<dbReference type="PROSITE" id="PS51374">
    <property type="entry name" value="NDPK_LIKE"/>
    <property type="match status" value="1"/>
</dbReference>
<dbReference type="EC" id="2.7.4.6" evidence="11 14"/>
<sequence>MEKTYLMVKPDGVQRGLIGEIVSRFEKKGFRLVGAKLMHVSRETAEQHYGEHKERPFFGELVDFITSGPVFAMVWEGENVISVARQMMGSTNPKDAAPATIRGDYGVIVGKNVIHGSDSPESAEREINIFFKQEELTDYTKSGSEWIY</sequence>
<dbReference type="EMBL" id="MWSK01000001">
    <property type="protein sequence ID" value="OXS80277.1"/>
    <property type="molecule type" value="Genomic_DNA"/>
</dbReference>
<dbReference type="SMART" id="SM00562">
    <property type="entry name" value="NDK"/>
    <property type="match status" value="1"/>
</dbReference>
<dbReference type="InterPro" id="IPR036850">
    <property type="entry name" value="NDK-like_dom_sf"/>
</dbReference>
<keyword evidence="19" id="KW-1185">Reference proteome</keyword>
<evidence type="ECO:0000313" key="19">
    <source>
        <dbReference type="Proteomes" id="UP000215545"/>
    </source>
</evidence>
<comment type="function">
    <text evidence="9">(Microbial infection) Catalyzes the phosphorylation of dZDP to dZTP, when the bacterium is infected by a phage that produces the substrate for the synthesis of dZTP (2- amino-2'-deoxyadenosine 5'-triphosphate), which is then used by the phage as a DNA polymerase substrate.</text>
</comment>
<keyword evidence="4 11" id="KW-0808">Transferase</keyword>
<dbReference type="NCBIfam" id="NF001908">
    <property type="entry name" value="PRK00668.1"/>
    <property type="match status" value="1"/>
</dbReference>
<dbReference type="Proteomes" id="UP000215545">
    <property type="component" value="Unassembled WGS sequence"/>
</dbReference>
<evidence type="ECO:0000256" key="6">
    <source>
        <dbReference type="ARBA" id="ARBA00022777"/>
    </source>
</evidence>
<reference evidence="19" key="2">
    <citation type="submission" date="2017-03" db="EMBL/GenBank/DDBJ databases">
        <title>Bacillus sp. V-88(T) DSM27956, whole genome shotgun sequencing project.</title>
        <authorList>
            <person name="Dastager S.G."/>
            <person name="Neurgaonkar P.S."/>
            <person name="Dharne M.S."/>
        </authorList>
    </citation>
    <scope>NUCLEOTIDE SEQUENCE [LARGE SCALE GENOMIC DNA]</scope>
    <source>
        <strain evidence="19">DSM 25145</strain>
    </source>
</reference>
<feature type="binding site" evidence="11 12">
    <location>
        <position position="57"/>
    </location>
    <ligand>
        <name>ATP</name>
        <dbReference type="ChEBI" id="CHEBI:30616"/>
    </ligand>
</feature>
<proteinExistence type="inferred from homology"/>
<comment type="catalytic activity">
    <reaction evidence="11">
        <text>a ribonucleoside 5'-diphosphate + ATP = a ribonucleoside 5'-triphosphate + ADP</text>
        <dbReference type="Rhea" id="RHEA:18113"/>
        <dbReference type="ChEBI" id="CHEBI:30616"/>
        <dbReference type="ChEBI" id="CHEBI:57930"/>
        <dbReference type="ChEBI" id="CHEBI:61557"/>
        <dbReference type="ChEBI" id="CHEBI:456216"/>
        <dbReference type="EC" id="2.7.4.6"/>
    </reaction>
</comment>
<feature type="binding site" evidence="11 12">
    <location>
        <position position="91"/>
    </location>
    <ligand>
        <name>ATP</name>
        <dbReference type="ChEBI" id="CHEBI:30616"/>
    </ligand>
</feature>
<evidence type="ECO:0000259" key="15">
    <source>
        <dbReference type="SMART" id="SM00562"/>
    </source>
</evidence>
<evidence type="ECO:0000313" key="16">
    <source>
        <dbReference type="EMBL" id="OXS80277.1"/>
    </source>
</evidence>
<comment type="subcellular location">
    <subcellularLocation>
        <location evidence="11">Cytoplasm</location>
    </subcellularLocation>
</comment>
<keyword evidence="8 11" id="KW-0546">Nucleotide metabolism</keyword>
<evidence type="ECO:0000256" key="2">
    <source>
        <dbReference type="ARBA" id="ARBA00008142"/>
    </source>
</evidence>
<dbReference type="CDD" id="cd04413">
    <property type="entry name" value="NDPk_I"/>
    <property type="match status" value="1"/>
</dbReference>
<organism evidence="17 18">
    <name type="scientific">Domibacillus enclensis</name>
    <dbReference type="NCBI Taxonomy" id="1017273"/>
    <lineage>
        <taxon>Bacteria</taxon>
        <taxon>Bacillati</taxon>
        <taxon>Bacillota</taxon>
        <taxon>Bacilli</taxon>
        <taxon>Bacillales</taxon>
        <taxon>Bacillaceae</taxon>
        <taxon>Domibacillus</taxon>
    </lineage>
</organism>
<evidence type="ECO:0000256" key="8">
    <source>
        <dbReference type="ARBA" id="ARBA00023080"/>
    </source>
</evidence>
<comment type="cofactor">
    <cofactor evidence="1 11">
        <name>Mg(2+)</name>
        <dbReference type="ChEBI" id="CHEBI:18420"/>
    </cofactor>
</comment>
<evidence type="ECO:0000256" key="4">
    <source>
        <dbReference type="ARBA" id="ARBA00022679"/>
    </source>
</evidence>
<evidence type="ECO:0000256" key="7">
    <source>
        <dbReference type="ARBA" id="ARBA00022840"/>
    </source>
</evidence>
<feature type="modified residue" description="Phosphoserine" evidence="11">
    <location>
        <position position="122"/>
    </location>
</feature>
<dbReference type="GO" id="GO:0006228">
    <property type="term" value="P:UTP biosynthetic process"/>
    <property type="evidence" value="ECO:0007669"/>
    <property type="project" value="UniProtKB-UniRule"/>
</dbReference>
<evidence type="ECO:0000313" key="17">
    <source>
        <dbReference type="EMBL" id="SIQ00673.1"/>
    </source>
</evidence>
<comment type="function">
    <text evidence="11">Major role in the synthesis of nucleoside triphosphates other than ATP. The ATP gamma phosphate is transferred to the NDP beta phosphate via a ping-pong mechanism, using a phosphorylated active-site intermediate.</text>
</comment>
<dbReference type="Gene3D" id="3.30.70.141">
    <property type="entry name" value="Nucleoside diphosphate kinase-like domain"/>
    <property type="match status" value="1"/>
</dbReference>
<dbReference type="GO" id="GO:0046872">
    <property type="term" value="F:metal ion binding"/>
    <property type="evidence" value="ECO:0007669"/>
    <property type="project" value="UniProtKB-KW"/>
</dbReference>
<dbReference type="GO" id="GO:0005737">
    <property type="term" value="C:cytoplasm"/>
    <property type="evidence" value="ECO:0007669"/>
    <property type="project" value="UniProtKB-SubCell"/>
</dbReference>
<keyword evidence="11" id="KW-0963">Cytoplasm</keyword>
<protein>
    <recommendedName>
        <fullName evidence="11 14">Nucleoside diphosphate kinase</fullName>
        <shortName evidence="11">NDK</shortName>
        <shortName evidence="11">NDP kinase</shortName>
        <ecNumber evidence="11 14">2.7.4.6</ecNumber>
    </recommendedName>
    <alternativeName>
        <fullName evidence="11">Nucleoside-2-P kinase</fullName>
    </alternativeName>
</protein>
<dbReference type="OrthoDB" id="9801161at2"/>
<dbReference type="RefSeq" id="WP_045851425.1">
    <property type="nucleotide sequence ID" value="NZ_FTLX01000001.1"/>
</dbReference>
<keyword evidence="11" id="KW-0479">Metal-binding</keyword>
<keyword evidence="6 11" id="KW-0418">Kinase</keyword>
<evidence type="ECO:0000256" key="9">
    <source>
        <dbReference type="ARBA" id="ARBA00024802"/>
    </source>
</evidence>
<feature type="binding site" evidence="11 12">
    <location>
        <position position="85"/>
    </location>
    <ligand>
        <name>ATP</name>
        <dbReference type="ChEBI" id="CHEBI:30616"/>
    </ligand>
</feature>
<dbReference type="SUPFAM" id="SSF54919">
    <property type="entry name" value="Nucleoside diphosphate kinase, NDK"/>
    <property type="match status" value="1"/>
</dbReference>
<dbReference type="GO" id="GO:0006183">
    <property type="term" value="P:GTP biosynthetic process"/>
    <property type="evidence" value="ECO:0007669"/>
    <property type="project" value="UniProtKB-UniRule"/>
</dbReference>
<comment type="catalytic activity">
    <reaction evidence="11 14">
        <text>a 2'-deoxyribonucleoside 5'-diphosphate + ATP = a 2'-deoxyribonucleoside 5'-triphosphate + ADP</text>
        <dbReference type="Rhea" id="RHEA:44640"/>
        <dbReference type="ChEBI" id="CHEBI:30616"/>
        <dbReference type="ChEBI" id="CHEBI:61560"/>
        <dbReference type="ChEBI" id="CHEBI:73316"/>
        <dbReference type="ChEBI" id="CHEBI:456216"/>
        <dbReference type="EC" id="2.7.4.6"/>
    </reaction>
</comment>
<dbReference type="GO" id="GO:0005524">
    <property type="term" value="F:ATP binding"/>
    <property type="evidence" value="ECO:0007669"/>
    <property type="project" value="UniProtKB-UniRule"/>
</dbReference>
<comment type="subunit">
    <text evidence="11">Homotetramer.</text>
</comment>
<evidence type="ECO:0000256" key="12">
    <source>
        <dbReference type="PROSITE-ProRule" id="PRU00706"/>
    </source>
</evidence>
<accession>A0A1N6P8R0</accession>
<dbReference type="PROSITE" id="PS00469">
    <property type="entry name" value="NDPK"/>
    <property type="match status" value="1"/>
</dbReference>
<dbReference type="InterPro" id="IPR023005">
    <property type="entry name" value="Nucleoside_diP_kinase_AS"/>
</dbReference>
<keyword evidence="3 11" id="KW-0597">Phosphoprotein</keyword>
<dbReference type="FunFam" id="3.30.70.141:FF:000002">
    <property type="entry name" value="Nucleoside diphosphate kinase"/>
    <property type="match status" value="1"/>
</dbReference>
<dbReference type="InterPro" id="IPR001564">
    <property type="entry name" value="Nucleoside_diP_kinase"/>
</dbReference>
<evidence type="ECO:0000256" key="10">
    <source>
        <dbReference type="ARBA" id="ARBA00047945"/>
    </source>
</evidence>
<dbReference type="GO" id="GO:0004550">
    <property type="term" value="F:nucleoside diphosphate kinase activity"/>
    <property type="evidence" value="ECO:0007669"/>
    <property type="project" value="UniProtKB-UniRule"/>
</dbReference>
<feature type="binding site" evidence="11 12">
    <location>
        <position position="102"/>
    </location>
    <ligand>
        <name>ATP</name>
        <dbReference type="ChEBI" id="CHEBI:30616"/>
    </ligand>
</feature>
<reference evidence="17 18" key="1">
    <citation type="submission" date="2017-01" db="EMBL/GenBank/DDBJ databases">
        <authorList>
            <person name="Mah S.A."/>
            <person name="Swanson W.J."/>
            <person name="Moy G.W."/>
            <person name="Vacquier V.D."/>
        </authorList>
    </citation>
    <scope>NUCLEOTIDE SEQUENCE [LARGE SCALE GENOMIC DNA]</scope>
    <source>
        <strain evidence="17 18">NIO-1016</strain>
    </source>
</reference>
<name>A0A1N6P8R0_9BACI</name>
<dbReference type="GO" id="GO:0006241">
    <property type="term" value="P:CTP biosynthetic process"/>
    <property type="evidence" value="ECO:0007669"/>
    <property type="project" value="UniProtKB-UniRule"/>
</dbReference>
<feature type="binding site" evidence="11 12">
    <location>
        <position position="112"/>
    </location>
    <ligand>
        <name>ATP</name>
        <dbReference type="ChEBI" id="CHEBI:30616"/>
    </ligand>
</feature>
<evidence type="ECO:0000256" key="5">
    <source>
        <dbReference type="ARBA" id="ARBA00022741"/>
    </source>
</evidence>
<keyword evidence="11" id="KW-0460">Magnesium</keyword>
<dbReference type="EMBL" id="FTLX01000001">
    <property type="protein sequence ID" value="SIQ00673.1"/>
    <property type="molecule type" value="Genomic_DNA"/>
</dbReference>
<evidence type="ECO:0000256" key="14">
    <source>
        <dbReference type="RuleBase" id="RU004013"/>
    </source>
</evidence>
<evidence type="ECO:0000313" key="18">
    <source>
        <dbReference type="Proteomes" id="UP000186385"/>
    </source>
</evidence>
<feature type="active site" description="Pros-phosphohistidine intermediate" evidence="11 12">
    <location>
        <position position="115"/>
    </location>
</feature>
<evidence type="ECO:0000256" key="11">
    <source>
        <dbReference type="HAMAP-Rule" id="MF_00451"/>
    </source>
</evidence>
<keyword evidence="7 11" id="KW-0067">ATP-binding</keyword>
<gene>
    <name evidence="11" type="primary">ndk</name>
    <name evidence="16" type="ORF">B1B05_02040</name>
    <name evidence="17" type="ORF">SAMN05443094_101426</name>
</gene>
<evidence type="ECO:0000256" key="3">
    <source>
        <dbReference type="ARBA" id="ARBA00022553"/>
    </source>
</evidence>
<reference evidence="16" key="3">
    <citation type="submission" date="2017-03" db="EMBL/GenBank/DDBJ databases">
        <authorList>
            <person name="Dastager S.G."/>
            <person name="Neurgaonkar P.S."/>
            <person name="Dharne M.S."/>
        </authorList>
    </citation>
    <scope>NUCLEOTIDE SEQUENCE</scope>
    <source>
        <strain evidence="16">DSM 25145</strain>
    </source>
</reference>
<keyword evidence="5 11" id="KW-0547">Nucleotide-binding</keyword>
<feature type="binding site" evidence="11 12">
    <location>
        <position position="9"/>
    </location>
    <ligand>
        <name>ATP</name>
        <dbReference type="ChEBI" id="CHEBI:30616"/>
    </ligand>
</feature>